<keyword evidence="1" id="KW-0614">Plasmid</keyword>
<geneLocation type="plasmid" evidence="1 2">
    <name>pCHA6605.01</name>
</geneLocation>
<dbReference type="RefSeq" id="WP_015328853.1">
    <property type="nucleotide sequence ID" value="NC_020053.1"/>
</dbReference>
<dbReference type="Proteomes" id="UP000010366">
    <property type="component" value="Plasmid pCHA6605.01"/>
</dbReference>
<reference evidence="1 2" key="1">
    <citation type="submission" date="2012-05" db="EMBL/GenBank/DDBJ databases">
        <title>Noncontiguous Finished plasmid 1 of genome of Chamaesiphon sp. PCC 6605.</title>
        <authorList>
            <consortium name="US DOE Joint Genome Institute"/>
            <person name="Gugger M."/>
            <person name="Coursin T."/>
            <person name="Rippka R."/>
            <person name="Tandeau De Marsac N."/>
            <person name="Huntemann M."/>
            <person name="Wei C.-L."/>
            <person name="Han J."/>
            <person name="Detter J.C."/>
            <person name="Han C."/>
            <person name="Tapia R."/>
            <person name="Chen A."/>
            <person name="Kyrpides N."/>
            <person name="Mavromatis K."/>
            <person name="Markowitz V."/>
            <person name="Szeto E."/>
            <person name="Ivanova N."/>
            <person name="Pagani I."/>
            <person name="Pati A."/>
            <person name="Goodwin L."/>
            <person name="Nordberg H.P."/>
            <person name="Cantor M.N."/>
            <person name="Hua S.X."/>
            <person name="Woyke T."/>
            <person name="Kerfeld C.A."/>
        </authorList>
    </citation>
    <scope>NUCLEOTIDE SEQUENCE [LARGE SCALE GENOMIC DNA]</scope>
    <source>
        <strain evidence="2">ATCC 27169 / PCC 6605</strain>
        <plasmid evidence="2">Plasmid pCHA6605.01</plasmid>
    </source>
</reference>
<keyword evidence="2" id="KW-1185">Reference proteome</keyword>
<protein>
    <submittedName>
        <fullName evidence="1">Uncharacterized protein</fullName>
    </submittedName>
</protein>
<evidence type="ECO:0000313" key="1">
    <source>
        <dbReference type="EMBL" id="AFY96968.1"/>
    </source>
</evidence>
<proteinExistence type="predicted"/>
<dbReference type="KEGG" id="cmp:Cha6605_6136"/>
<sequence>MTESLEAFKALDCRAVRLGVARSIPRVDYRCDSIVLYQFLKVGLQIQI</sequence>
<dbReference type="AlphaFoldDB" id="K9UQL0"/>
<name>K9UQL0_CHAP6</name>
<dbReference type="HOGENOM" id="CLU_3150898_0_0_3"/>
<dbReference type="EMBL" id="CP003601">
    <property type="protein sequence ID" value="AFY96968.1"/>
    <property type="molecule type" value="Genomic_DNA"/>
</dbReference>
<evidence type="ECO:0000313" key="2">
    <source>
        <dbReference type="Proteomes" id="UP000010366"/>
    </source>
</evidence>
<organism evidence="1 2">
    <name type="scientific">Chamaesiphon minutus (strain ATCC 27169 / PCC 6605)</name>
    <dbReference type="NCBI Taxonomy" id="1173020"/>
    <lineage>
        <taxon>Bacteria</taxon>
        <taxon>Bacillati</taxon>
        <taxon>Cyanobacteriota</taxon>
        <taxon>Cyanophyceae</taxon>
        <taxon>Gomontiellales</taxon>
        <taxon>Chamaesiphonaceae</taxon>
        <taxon>Chamaesiphon</taxon>
    </lineage>
</organism>
<gene>
    <name evidence="1" type="ORF">Cha6605_6136</name>
</gene>
<accession>K9UQL0</accession>